<reference evidence="3" key="1">
    <citation type="journal article" date="2019" name="Int. J. Syst. Evol. Microbiol.">
        <title>The Global Catalogue of Microorganisms (GCM) 10K type strain sequencing project: providing services to taxonomists for standard genome sequencing and annotation.</title>
        <authorList>
            <consortium name="The Broad Institute Genomics Platform"/>
            <consortium name="The Broad Institute Genome Sequencing Center for Infectious Disease"/>
            <person name="Wu L."/>
            <person name="Ma J."/>
        </authorList>
    </citation>
    <scope>NUCLEOTIDE SEQUENCE [LARGE SCALE GENOMIC DNA]</scope>
    <source>
        <strain evidence="3">CGMCC 1.18439</strain>
    </source>
</reference>
<dbReference type="InterPro" id="IPR001345">
    <property type="entry name" value="PG/BPGM_mutase_AS"/>
</dbReference>
<dbReference type="InterPro" id="IPR029033">
    <property type="entry name" value="His_PPase_superfam"/>
</dbReference>
<dbReference type="Proteomes" id="UP000632154">
    <property type="component" value="Unassembled WGS sequence"/>
</dbReference>
<dbReference type="PROSITE" id="PS00175">
    <property type="entry name" value="PG_MUTASE"/>
    <property type="match status" value="1"/>
</dbReference>
<comment type="caution">
    <text evidence="2">The sequence shown here is derived from an EMBL/GenBank/DDBJ whole genome shotgun (WGS) entry which is preliminary data.</text>
</comment>
<evidence type="ECO:0000313" key="3">
    <source>
        <dbReference type="Proteomes" id="UP000632154"/>
    </source>
</evidence>
<dbReference type="EMBL" id="BNAL01000003">
    <property type="protein sequence ID" value="GHF94970.1"/>
    <property type="molecule type" value="Genomic_DNA"/>
</dbReference>
<sequence length="230" mass="24168">MKLLLLRHGQSANNPLEGTANYARQRHPDPPLTALGQRQAQGVAAALARGFAGEPVTRLCSSLTLRAVQTAAPVAAALGLPVQGMTLAYECGGLTTGPAGHFAPVGGREYAALRAECPGLLWPAELQGQGWDGGAEPWEPAVFARRAAQVTGLLRSTAHEGGDGVTVLVTHHDFAQFLLAELLGLPQPSLTDPTFRLCNASLSLLEVRPAGAALHWLNRVGHLPAAERTY</sequence>
<protein>
    <submittedName>
        <fullName evidence="2">Phosphoglycerate mutase</fullName>
    </submittedName>
</protein>
<dbReference type="PANTHER" id="PTHR20935:SF0">
    <property type="entry name" value="SERINE_THREONINE-PROTEIN PHOSPHATASE PGAM5, MITOCHONDRIAL"/>
    <property type="match status" value="1"/>
</dbReference>
<gene>
    <name evidence="2" type="ORF">GCM10017783_03580</name>
</gene>
<keyword evidence="3" id="KW-1185">Reference proteome</keyword>
<dbReference type="RefSeq" id="WP_189641964.1">
    <property type="nucleotide sequence ID" value="NZ_BNAL01000003.1"/>
</dbReference>
<proteinExistence type="predicted"/>
<dbReference type="Pfam" id="PF00300">
    <property type="entry name" value="His_Phos_1"/>
    <property type="match status" value="1"/>
</dbReference>
<organism evidence="2 3">
    <name type="scientific">Deinococcus piscis</name>
    <dbReference type="NCBI Taxonomy" id="394230"/>
    <lineage>
        <taxon>Bacteria</taxon>
        <taxon>Thermotogati</taxon>
        <taxon>Deinococcota</taxon>
        <taxon>Deinococci</taxon>
        <taxon>Deinococcales</taxon>
        <taxon>Deinococcaceae</taxon>
        <taxon>Deinococcus</taxon>
    </lineage>
</organism>
<name>A0ABQ3K2Q1_9DEIO</name>
<accession>A0ABQ3K2Q1</accession>
<evidence type="ECO:0000256" key="1">
    <source>
        <dbReference type="ARBA" id="ARBA00022801"/>
    </source>
</evidence>
<dbReference type="InterPro" id="IPR013078">
    <property type="entry name" value="His_Pase_superF_clade-1"/>
</dbReference>
<dbReference type="Gene3D" id="3.40.50.1240">
    <property type="entry name" value="Phosphoglycerate mutase-like"/>
    <property type="match status" value="1"/>
</dbReference>
<dbReference type="InterPro" id="IPR051021">
    <property type="entry name" value="Mito_Ser/Thr_phosphatase"/>
</dbReference>
<dbReference type="SUPFAM" id="SSF53254">
    <property type="entry name" value="Phosphoglycerate mutase-like"/>
    <property type="match status" value="1"/>
</dbReference>
<dbReference type="SMART" id="SM00855">
    <property type="entry name" value="PGAM"/>
    <property type="match status" value="1"/>
</dbReference>
<dbReference type="PANTHER" id="PTHR20935">
    <property type="entry name" value="PHOSPHOGLYCERATE MUTASE-RELATED"/>
    <property type="match status" value="1"/>
</dbReference>
<dbReference type="CDD" id="cd07067">
    <property type="entry name" value="HP_PGM_like"/>
    <property type="match status" value="1"/>
</dbReference>
<keyword evidence="1" id="KW-0378">Hydrolase</keyword>
<evidence type="ECO:0000313" key="2">
    <source>
        <dbReference type="EMBL" id="GHF94970.1"/>
    </source>
</evidence>